<dbReference type="Gene3D" id="1.50.10.20">
    <property type="match status" value="1"/>
</dbReference>
<dbReference type="PANTHER" id="PTHR11764">
    <property type="entry name" value="TERPENE CYCLASE/MUTASE FAMILY MEMBER"/>
    <property type="match status" value="1"/>
</dbReference>
<evidence type="ECO:0000259" key="2">
    <source>
        <dbReference type="Pfam" id="PF13249"/>
    </source>
</evidence>
<name>X1EFY9_9ZZZZ</name>
<dbReference type="GO" id="GO:0016104">
    <property type="term" value="P:triterpenoid biosynthetic process"/>
    <property type="evidence" value="ECO:0007669"/>
    <property type="project" value="InterPro"/>
</dbReference>
<dbReference type="InterPro" id="IPR032697">
    <property type="entry name" value="SQ_cyclase_N"/>
</dbReference>
<dbReference type="GO" id="GO:0016866">
    <property type="term" value="F:intramolecular transferase activity"/>
    <property type="evidence" value="ECO:0007669"/>
    <property type="project" value="InterPro"/>
</dbReference>
<dbReference type="SUPFAM" id="SSF48239">
    <property type="entry name" value="Terpenoid cyclases/Protein prenyltransferases"/>
    <property type="match status" value="1"/>
</dbReference>
<accession>X1EFY9</accession>
<sequence length="205" mass="23761">EMAKAREFILSQGGVEHARVFTKIWLALLGEWDWRKTPMMPPELVLLPRWFPVNIYSFGCWARGTVVPMTVIQSLRPVFPLPRWAHVDELFIGGVERANRSLPKKAFRWAKAFAFVDMMLKVYDWLPLKPFRKRAIRAAERWILERQEEDGSWGGIQPPWVYSLVALHALGYKMDHPVLKKGLAGFYGEKGFAIEDKGTFRLQSC</sequence>
<organism evidence="3">
    <name type="scientific">marine sediment metagenome</name>
    <dbReference type="NCBI Taxonomy" id="412755"/>
    <lineage>
        <taxon>unclassified sequences</taxon>
        <taxon>metagenomes</taxon>
        <taxon>ecological metagenomes</taxon>
    </lineage>
</organism>
<comment type="similarity">
    <text evidence="1">Belongs to the terpene cyclase/mutase family.</text>
</comment>
<feature type="non-terminal residue" evidence="3">
    <location>
        <position position="1"/>
    </location>
</feature>
<feature type="non-terminal residue" evidence="3">
    <location>
        <position position="205"/>
    </location>
</feature>
<comment type="caution">
    <text evidence="3">The sequence shown here is derived from an EMBL/GenBank/DDBJ whole genome shotgun (WGS) entry which is preliminary data.</text>
</comment>
<feature type="domain" description="Squalene cyclase N-terminal" evidence="2">
    <location>
        <begin position="1"/>
        <end position="186"/>
    </location>
</feature>
<dbReference type="AlphaFoldDB" id="X1EFY9"/>
<reference evidence="3" key="1">
    <citation type="journal article" date="2014" name="Front. Microbiol.">
        <title>High frequency of phylogenetically diverse reductive dehalogenase-homologous genes in deep subseafloor sedimentary metagenomes.</title>
        <authorList>
            <person name="Kawai M."/>
            <person name="Futagami T."/>
            <person name="Toyoda A."/>
            <person name="Takaki Y."/>
            <person name="Nishi S."/>
            <person name="Hori S."/>
            <person name="Arai W."/>
            <person name="Tsubouchi T."/>
            <person name="Morono Y."/>
            <person name="Uchiyama I."/>
            <person name="Ito T."/>
            <person name="Fujiyama A."/>
            <person name="Inagaki F."/>
            <person name="Takami H."/>
        </authorList>
    </citation>
    <scope>NUCLEOTIDE SEQUENCE</scope>
    <source>
        <strain evidence="3">Expedition CK06-06</strain>
    </source>
</reference>
<evidence type="ECO:0000256" key="1">
    <source>
        <dbReference type="ARBA" id="ARBA00009755"/>
    </source>
</evidence>
<dbReference type="PANTHER" id="PTHR11764:SF20">
    <property type="entry name" value="LANOSTEROL SYNTHASE"/>
    <property type="match status" value="1"/>
</dbReference>
<proteinExistence type="inferred from homology"/>
<gene>
    <name evidence="3" type="ORF">S01H4_59324</name>
</gene>
<dbReference type="Pfam" id="PF13249">
    <property type="entry name" value="SQHop_cyclase_N"/>
    <property type="match status" value="1"/>
</dbReference>
<dbReference type="InterPro" id="IPR008930">
    <property type="entry name" value="Terpenoid_cyclase/PrenylTrfase"/>
</dbReference>
<dbReference type="GO" id="GO:0005811">
    <property type="term" value="C:lipid droplet"/>
    <property type="evidence" value="ECO:0007669"/>
    <property type="project" value="InterPro"/>
</dbReference>
<dbReference type="InterPro" id="IPR018333">
    <property type="entry name" value="Squalene_cyclase"/>
</dbReference>
<dbReference type="EMBL" id="BART01034774">
    <property type="protein sequence ID" value="GAH07573.1"/>
    <property type="molecule type" value="Genomic_DNA"/>
</dbReference>
<protein>
    <recommendedName>
        <fullName evidence="2">Squalene cyclase N-terminal domain-containing protein</fullName>
    </recommendedName>
</protein>
<evidence type="ECO:0000313" key="3">
    <source>
        <dbReference type="EMBL" id="GAH07573.1"/>
    </source>
</evidence>